<evidence type="ECO:0000313" key="4">
    <source>
        <dbReference type="Proteomes" id="UP001302812"/>
    </source>
</evidence>
<dbReference type="EMBL" id="MU853336">
    <property type="protein sequence ID" value="KAK4114658.1"/>
    <property type="molecule type" value="Genomic_DNA"/>
</dbReference>
<reference evidence="3" key="1">
    <citation type="journal article" date="2023" name="Mol. Phylogenet. Evol.">
        <title>Genome-scale phylogeny and comparative genomics of the fungal order Sordariales.</title>
        <authorList>
            <person name="Hensen N."/>
            <person name="Bonometti L."/>
            <person name="Westerberg I."/>
            <person name="Brannstrom I.O."/>
            <person name="Guillou S."/>
            <person name="Cros-Aarteil S."/>
            <person name="Calhoun S."/>
            <person name="Haridas S."/>
            <person name="Kuo A."/>
            <person name="Mondo S."/>
            <person name="Pangilinan J."/>
            <person name="Riley R."/>
            <person name="LaButti K."/>
            <person name="Andreopoulos B."/>
            <person name="Lipzen A."/>
            <person name="Chen C."/>
            <person name="Yan M."/>
            <person name="Daum C."/>
            <person name="Ng V."/>
            <person name="Clum A."/>
            <person name="Steindorff A."/>
            <person name="Ohm R.A."/>
            <person name="Martin F."/>
            <person name="Silar P."/>
            <person name="Natvig D.O."/>
            <person name="Lalanne C."/>
            <person name="Gautier V."/>
            <person name="Ament-Velasquez S.L."/>
            <person name="Kruys A."/>
            <person name="Hutchinson M.I."/>
            <person name="Powell A.J."/>
            <person name="Barry K."/>
            <person name="Miller A.N."/>
            <person name="Grigoriev I.V."/>
            <person name="Debuchy R."/>
            <person name="Gladieux P."/>
            <person name="Hiltunen Thoren M."/>
            <person name="Johannesson H."/>
        </authorList>
    </citation>
    <scope>NUCLEOTIDE SEQUENCE</scope>
    <source>
        <strain evidence="3">CBS 508.74</strain>
    </source>
</reference>
<keyword evidence="2" id="KW-0812">Transmembrane</keyword>
<feature type="transmembrane region" description="Helical" evidence="2">
    <location>
        <begin position="104"/>
        <end position="130"/>
    </location>
</feature>
<feature type="region of interest" description="Disordered" evidence="1">
    <location>
        <begin position="219"/>
        <end position="263"/>
    </location>
</feature>
<organism evidence="3 4">
    <name type="scientific">Canariomyces notabilis</name>
    <dbReference type="NCBI Taxonomy" id="2074819"/>
    <lineage>
        <taxon>Eukaryota</taxon>
        <taxon>Fungi</taxon>
        <taxon>Dikarya</taxon>
        <taxon>Ascomycota</taxon>
        <taxon>Pezizomycotina</taxon>
        <taxon>Sordariomycetes</taxon>
        <taxon>Sordariomycetidae</taxon>
        <taxon>Sordariales</taxon>
        <taxon>Chaetomiaceae</taxon>
        <taxon>Canariomyces</taxon>
    </lineage>
</organism>
<feature type="transmembrane region" description="Helical" evidence="2">
    <location>
        <begin position="21"/>
        <end position="41"/>
    </location>
</feature>
<evidence type="ECO:0000256" key="2">
    <source>
        <dbReference type="SAM" id="Phobius"/>
    </source>
</evidence>
<reference evidence="3" key="2">
    <citation type="submission" date="2023-05" db="EMBL/GenBank/DDBJ databases">
        <authorList>
            <consortium name="Lawrence Berkeley National Laboratory"/>
            <person name="Steindorff A."/>
            <person name="Hensen N."/>
            <person name="Bonometti L."/>
            <person name="Westerberg I."/>
            <person name="Brannstrom I.O."/>
            <person name="Guillou S."/>
            <person name="Cros-Aarteil S."/>
            <person name="Calhoun S."/>
            <person name="Haridas S."/>
            <person name="Kuo A."/>
            <person name="Mondo S."/>
            <person name="Pangilinan J."/>
            <person name="Riley R."/>
            <person name="Labutti K."/>
            <person name="Andreopoulos B."/>
            <person name="Lipzen A."/>
            <person name="Chen C."/>
            <person name="Yanf M."/>
            <person name="Daum C."/>
            <person name="Ng V."/>
            <person name="Clum A."/>
            <person name="Ohm R."/>
            <person name="Martin F."/>
            <person name="Silar P."/>
            <person name="Natvig D."/>
            <person name="Lalanne C."/>
            <person name="Gautier V."/>
            <person name="Ament-Velasquez S.L."/>
            <person name="Kruys A."/>
            <person name="Hutchinson M.I."/>
            <person name="Powell A.J."/>
            <person name="Barry K."/>
            <person name="Miller A.N."/>
            <person name="Grigoriev I.V."/>
            <person name="Debuchy R."/>
            <person name="Gladieux P."/>
            <person name="Thoren M.H."/>
            <person name="Johannesson H."/>
        </authorList>
    </citation>
    <scope>NUCLEOTIDE SEQUENCE</scope>
    <source>
        <strain evidence="3">CBS 508.74</strain>
    </source>
</reference>
<sequence length="263" mass="28656">MCNDAPSTGTKPTFAMPRPTLRIITIINFIPAFALCIAYAARRMYGQKAVPTVGLLPMALSAGLGFLALRHERWRARKHAWAGTEAERGDANVRAESGGGGGVLAFRVMVFVADVVVAVALMVVLVFTWIDVPRAWYPPSPSDVMLAAYATVPLLVNFFIHCYLSGREIFAGLAISAFIEQAAWLSEVSRWIRGRSSYIRLPVDHNQVARDRYRDDPQSMTVVATGPGRTGPELEERAGGSKDKKVKSDLGPSLPGEDESLLP</sequence>
<evidence type="ECO:0000256" key="1">
    <source>
        <dbReference type="SAM" id="MobiDB-lite"/>
    </source>
</evidence>
<dbReference type="RefSeq" id="XP_064672228.1">
    <property type="nucleotide sequence ID" value="XM_064817510.1"/>
</dbReference>
<dbReference type="GeneID" id="89941635"/>
<feature type="compositionally biased region" description="Basic and acidic residues" evidence="1">
    <location>
        <begin position="232"/>
        <end position="248"/>
    </location>
</feature>
<accession>A0AAN6THQ9</accession>
<proteinExistence type="predicted"/>
<feature type="transmembrane region" description="Helical" evidence="2">
    <location>
        <begin position="53"/>
        <end position="69"/>
    </location>
</feature>
<keyword evidence="4" id="KW-1185">Reference proteome</keyword>
<dbReference type="Proteomes" id="UP001302812">
    <property type="component" value="Unassembled WGS sequence"/>
</dbReference>
<dbReference type="AlphaFoldDB" id="A0AAN6THQ9"/>
<gene>
    <name evidence="3" type="ORF">N656DRAFT_796293</name>
</gene>
<keyword evidence="2" id="KW-0472">Membrane</keyword>
<keyword evidence="2" id="KW-1133">Transmembrane helix</keyword>
<comment type="caution">
    <text evidence="3">The sequence shown here is derived from an EMBL/GenBank/DDBJ whole genome shotgun (WGS) entry which is preliminary data.</text>
</comment>
<evidence type="ECO:0000313" key="3">
    <source>
        <dbReference type="EMBL" id="KAK4114658.1"/>
    </source>
</evidence>
<name>A0AAN6THQ9_9PEZI</name>
<protein>
    <submittedName>
        <fullName evidence="3">Uncharacterized protein</fullName>
    </submittedName>
</protein>
<feature type="transmembrane region" description="Helical" evidence="2">
    <location>
        <begin position="146"/>
        <end position="164"/>
    </location>
</feature>